<organism evidence="6 7">
    <name type="scientific">Ramularia collo-cygni</name>
    <dbReference type="NCBI Taxonomy" id="112498"/>
    <lineage>
        <taxon>Eukaryota</taxon>
        <taxon>Fungi</taxon>
        <taxon>Dikarya</taxon>
        <taxon>Ascomycota</taxon>
        <taxon>Pezizomycotina</taxon>
        <taxon>Dothideomycetes</taxon>
        <taxon>Dothideomycetidae</taxon>
        <taxon>Mycosphaerellales</taxon>
        <taxon>Mycosphaerellaceae</taxon>
        <taxon>Ramularia</taxon>
    </lineage>
</organism>
<dbReference type="AlphaFoldDB" id="A0A2D3UUT9"/>
<dbReference type="PANTHER" id="PTHR33337">
    <property type="entry name" value="GFA DOMAIN-CONTAINING PROTEIN"/>
    <property type="match status" value="1"/>
</dbReference>
<comment type="similarity">
    <text evidence="1">Belongs to the Gfa family.</text>
</comment>
<dbReference type="Gene3D" id="3.90.1590.10">
    <property type="entry name" value="glutathione-dependent formaldehyde- activating enzyme (gfa)"/>
    <property type="match status" value="1"/>
</dbReference>
<evidence type="ECO:0000256" key="3">
    <source>
        <dbReference type="ARBA" id="ARBA00022833"/>
    </source>
</evidence>
<dbReference type="STRING" id="112498.A0A2D3UUT9"/>
<dbReference type="GeneID" id="35598918"/>
<keyword evidence="4" id="KW-0456">Lyase</keyword>
<dbReference type="GO" id="GO:0046872">
    <property type="term" value="F:metal ion binding"/>
    <property type="evidence" value="ECO:0007669"/>
    <property type="project" value="UniProtKB-KW"/>
</dbReference>
<feature type="domain" description="CENP-V/GFA" evidence="5">
    <location>
        <begin position="21"/>
        <end position="154"/>
    </location>
</feature>
<reference evidence="6 7" key="1">
    <citation type="submission" date="2016-03" db="EMBL/GenBank/DDBJ databases">
        <authorList>
            <person name="Ploux O."/>
        </authorList>
    </citation>
    <scope>NUCLEOTIDE SEQUENCE [LARGE SCALE GENOMIC DNA]</scope>
    <source>
        <strain evidence="6 7">URUG2</strain>
    </source>
</reference>
<proteinExistence type="inferred from homology"/>
<evidence type="ECO:0000259" key="5">
    <source>
        <dbReference type="PROSITE" id="PS51891"/>
    </source>
</evidence>
<dbReference type="SUPFAM" id="SSF51316">
    <property type="entry name" value="Mss4-like"/>
    <property type="match status" value="1"/>
</dbReference>
<protein>
    <recommendedName>
        <fullName evidence="5">CENP-V/GFA domain-containing protein</fullName>
    </recommendedName>
</protein>
<evidence type="ECO:0000256" key="2">
    <source>
        <dbReference type="ARBA" id="ARBA00022723"/>
    </source>
</evidence>
<gene>
    <name evidence="6" type="ORF">RCC_03721</name>
</gene>
<keyword evidence="3" id="KW-0862">Zinc</keyword>
<dbReference type="EMBL" id="FJUY01000004">
    <property type="protein sequence ID" value="CZT17885.1"/>
    <property type="molecule type" value="Genomic_DNA"/>
</dbReference>
<dbReference type="Proteomes" id="UP000225277">
    <property type="component" value="Unassembled WGS sequence"/>
</dbReference>
<evidence type="ECO:0000313" key="7">
    <source>
        <dbReference type="Proteomes" id="UP000225277"/>
    </source>
</evidence>
<dbReference type="OrthoDB" id="9985472at2759"/>
<keyword evidence="7" id="KW-1185">Reference proteome</keyword>
<sequence>MPNAPTGDPKSHDLSEFSEKLVGTCLCGSITVTITDSELFAKRRGHLCYCANCRKTSGSYVGSNLLIESEKVHFEDRDGTLKTYEDRNTLSGNPVYRSFCGNCGNPLRSETELYPGKVVLKMGIFPRIPQPEAEGFGLHKHPWQTTHEGVETYEIKWAGPEKKRM</sequence>
<dbReference type="InterPro" id="IPR011057">
    <property type="entry name" value="Mss4-like_sf"/>
</dbReference>
<dbReference type="PANTHER" id="PTHR33337:SF43">
    <property type="entry name" value="CENP-V_GFA DOMAIN-CONTAINING PROTEIN"/>
    <property type="match status" value="1"/>
</dbReference>
<evidence type="ECO:0000256" key="4">
    <source>
        <dbReference type="ARBA" id="ARBA00023239"/>
    </source>
</evidence>
<evidence type="ECO:0000313" key="6">
    <source>
        <dbReference type="EMBL" id="CZT17885.1"/>
    </source>
</evidence>
<dbReference type="Pfam" id="PF04828">
    <property type="entry name" value="GFA"/>
    <property type="match status" value="1"/>
</dbReference>
<accession>A0A2D3UUT9</accession>
<keyword evidence="2" id="KW-0479">Metal-binding</keyword>
<dbReference type="PROSITE" id="PS51891">
    <property type="entry name" value="CENP_V_GFA"/>
    <property type="match status" value="1"/>
</dbReference>
<dbReference type="GO" id="GO:0016846">
    <property type="term" value="F:carbon-sulfur lyase activity"/>
    <property type="evidence" value="ECO:0007669"/>
    <property type="project" value="InterPro"/>
</dbReference>
<dbReference type="InterPro" id="IPR006913">
    <property type="entry name" value="CENP-V/GFA"/>
</dbReference>
<dbReference type="RefSeq" id="XP_023624775.1">
    <property type="nucleotide sequence ID" value="XM_023769007.1"/>
</dbReference>
<name>A0A2D3UUT9_9PEZI</name>
<evidence type="ECO:0000256" key="1">
    <source>
        <dbReference type="ARBA" id="ARBA00005495"/>
    </source>
</evidence>